<gene>
    <name evidence="13" type="primary">gpsA</name>
    <name evidence="20" type="ORF">DI551_07880</name>
</gene>
<evidence type="ECO:0000256" key="7">
    <source>
        <dbReference type="ARBA" id="ARBA00023209"/>
    </source>
</evidence>
<dbReference type="GO" id="GO:0016746">
    <property type="term" value="F:acyltransferase activity"/>
    <property type="evidence" value="ECO:0007669"/>
    <property type="project" value="UniProtKB-KW"/>
</dbReference>
<dbReference type="GO" id="GO:0006650">
    <property type="term" value="P:glycerophospholipid metabolic process"/>
    <property type="evidence" value="ECO:0007669"/>
    <property type="project" value="UniProtKB-UniRule"/>
</dbReference>
<comment type="catalytic activity">
    <reaction evidence="9">
        <text>sn-glycerol 3-phosphate + NADP(+) = dihydroxyacetone phosphate + NADPH + H(+)</text>
        <dbReference type="Rhea" id="RHEA:11096"/>
        <dbReference type="ChEBI" id="CHEBI:15378"/>
        <dbReference type="ChEBI" id="CHEBI:57597"/>
        <dbReference type="ChEBI" id="CHEBI:57642"/>
        <dbReference type="ChEBI" id="CHEBI:57783"/>
        <dbReference type="ChEBI" id="CHEBI:58349"/>
        <dbReference type="EC" id="1.1.1.94"/>
    </reaction>
    <physiologicalReaction direction="right-to-left" evidence="9">
        <dbReference type="Rhea" id="RHEA:11098"/>
    </physiologicalReaction>
</comment>
<dbReference type="PANTHER" id="PTHR11728">
    <property type="entry name" value="GLYCEROL-3-PHOSPHATE DEHYDROGENASE"/>
    <property type="match status" value="1"/>
</dbReference>
<reference evidence="20 21" key="1">
    <citation type="submission" date="2017-08" db="EMBL/GenBank/DDBJ databases">
        <title>Infants hospitalized years apart are colonized by the same room-sourced microbial strains.</title>
        <authorList>
            <person name="Brooks B."/>
            <person name="Olm M.R."/>
            <person name="Firek B.A."/>
            <person name="Baker R."/>
            <person name="Thomas B.C."/>
            <person name="Morowitz M.J."/>
            <person name="Banfield J.F."/>
        </authorList>
    </citation>
    <scope>NUCLEOTIDE SEQUENCE [LARGE SCALE GENOMIC DNA]</scope>
    <source>
        <strain evidence="20">S2_005_002_R2_29</strain>
    </source>
</reference>
<comment type="caution">
    <text evidence="13">Lacks conserved residue(s) required for the propagation of feature annotation.</text>
</comment>
<evidence type="ECO:0000256" key="3">
    <source>
        <dbReference type="ARBA" id="ARBA00022857"/>
    </source>
</evidence>
<feature type="binding site" evidence="16">
    <location>
        <position position="82"/>
    </location>
    <ligand>
        <name>NAD(+)</name>
        <dbReference type="ChEBI" id="CHEBI:57540"/>
    </ligand>
</feature>
<keyword evidence="20" id="KW-0808">Transferase</keyword>
<dbReference type="GO" id="GO:0141152">
    <property type="term" value="F:glycerol-3-phosphate dehydrogenase (NAD+) activity"/>
    <property type="evidence" value="ECO:0007669"/>
    <property type="project" value="RHEA"/>
</dbReference>
<dbReference type="InterPro" id="IPR008927">
    <property type="entry name" value="6-PGluconate_DH-like_C_sf"/>
</dbReference>
<dbReference type="EMBL" id="QFQB01000056">
    <property type="protein sequence ID" value="PZQ45256.1"/>
    <property type="molecule type" value="Genomic_DNA"/>
</dbReference>
<dbReference type="Gene3D" id="1.10.1040.10">
    <property type="entry name" value="N-(1-d-carboxylethyl)-l-norvaline Dehydrogenase, domain 2"/>
    <property type="match status" value="1"/>
</dbReference>
<evidence type="ECO:0000256" key="8">
    <source>
        <dbReference type="ARBA" id="ARBA00023264"/>
    </source>
</evidence>
<dbReference type="UniPathway" id="UPA00940"/>
<sequence>MDTIGIIGGGAWGTALAQSLAQTGKHVVIWAREEDLVTSINNKHENISYLPGVTLHENITATGSLSVAARAEALLIVTPAQFLRTTLQSLKPDLRPDQPLVICAKGVEIESGMLLSQIAQEIVPESPIAILTGPTFAAEIARGLPSAVTLAMKDKGVAEKLAEDLSSRSLRMYASDDIIGAQVGGAVKNVIAIACGIIEGKKLGDSARAALVTRGLAEIARLATALGAKKETLMGMCGVGDMILTCSSMQSRNFSLGVALGQGKTLQEILAQRNSVTEGVYTAKALVTMAKNNAVEMPVSEAVHKCLTEGADVDDIIVKMLDRPTRSEVA</sequence>
<keyword evidence="8 13" id="KW-1208">Phospholipid metabolism</keyword>
<evidence type="ECO:0000256" key="14">
    <source>
        <dbReference type="PIRSR" id="PIRSR000114-1"/>
    </source>
</evidence>
<keyword evidence="6 13" id="KW-0443">Lipid metabolism</keyword>
<dbReference type="HAMAP" id="MF_00394">
    <property type="entry name" value="NAD_Glyc3P_dehydrog"/>
    <property type="match status" value="1"/>
</dbReference>
<accession>A0A2W5MVP0</accession>
<feature type="binding site" evidence="13">
    <location>
        <position position="137"/>
    </location>
    <ligand>
        <name>NADPH</name>
        <dbReference type="ChEBI" id="CHEBI:57783"/>
    </ligand>
</feature>
<feature type="binding site" evidence="13">
    <location>
        <position position="276"/>
    </location>
    <ligand>
        <name>NADPH</name>
        <dbReference type="ChEBI" id="CHEBI:57783"/>
    </ligand>
</feature>
<keyword evidence="7 13" id="KW-0594">Phospholipid biosynthesis</keyword>
<feature type="binding site" evidence="13">
    <location>
        <position position="188"/>
    </location>
    <ligand>
        <name>sn-glycerol 3-phosphate</name>
        <dbReference type="ChEBI" id="CHEBI:57597"/>
    </ligand>
</feature>
<organism evidence="20 21">
    <name type="scientific">Micavibrio aeruginosavorus</name>
    <dbReference type="NCBI Taxonomy" id="349221"/>
    <lineage>
        <taxon>Bacteria</taxon>
        <taxon>Pseudomonadati</taxon>
        <taxon>Bdellovibrionota</taxon>
        <taxon>Bdellovibrionia</taxon>
        <taxon>Bdellovibrionales</taxon>
        <taxon>Pseudobdellovibrionaceae</taxon>
        <taxon>Micavibrio</taxon>
    </lineage>
</organism>
<feature type="binding site" evidence="13">
    <location>
        <position position="133"/>
    </location>
    <ligand>
        <name>sn-glycerol 3-phosphate</name>
        <dbReference type="ChEBI" id="CHEBI:57597"/>
    </ligand>
</feature>
<dbReference type="PRINTS" id="PR00077">
    <property type="entry name" value="GPDHDRGNASE"/>
</dbReference>
<evidence type="ECO:0000256" key="13">
    <source>
        <dbReference type="HAMAP-Rule" id="MF_00394"/>
    </source>
</evidence>
<feature type="binding site" evidence="13">
    <location>
        <position position="49"/>
    </location>
    <ligand>
        <name>NADPH</name>
        <dbReference type="ChEBI" id="CHEBI:57783"/>
    </ligand>
</feature>
<feature type="binding site" evidence="13">
    <location>
        <position position="241"/>
    </location>
    <ligand>
        <name>sn-glycerol 3-phosphate</name>
        <dbReference type="ChEBI" id="CHEBI:57597"/>
    </ligand>
</feature>
<feature type="binding site" evidence="13">
    <location>
        <position position="105"/>
    </location>
    <ligand>
        <name>sn-glycerol 3-phosphate</name>
        <dbReference type="ChEBI" id="CHEBI:57597"/>
    </ligand>
</feature>
<feature type="binding site" evidence="13">
    <location>
        <position position="252"/>
    </location>
    <ligand>
        <name>sn-glycerol 3-phosphate</name>
        <dbReference type="ChEBI" id="CHEBI:57597"/>
    </ligand>
</feature>
<feature type="domain" description="Glycerol-3-phosphate dehydrogenase NAD-dependent C-terminal" evidence="19">
    <location>
        <begin position="177"/>
        <end position="317"/>
    </location>
</feature>
<dbReference type="PIRSF" id="PIRSF000114">
    <property type="entry name" value="Glycerol-3-P_dh"/>
    <property type="match status" value="1"/>
</dbReference>
<dbReference type="InterPro" id="IPR036291">
    <property type="entry name" value="NAD(P)-bd_dom_sf"/>
</dbReference>
<feature type="binding site" evidence="13">
    <location>
        <position position="278"/>
    </location>
    <ligand>
        <name>NADPH</name>
        <dbReference type="ChEBI" id="CHEBI:57783"/>
    </ligand>
</feature>
<comment type="subcellular location">
    <subcellularLocation>
        <location evidence="13">Cytoplasm</location>
    </subcellularLocation>
</comment>
<keyword evidence="4 13" id="KW-0560">Oxidoreductase</keyword>
<evidence type="ECO:0000256" key="6">
    <source>
        <dbReference type="ARBA" id="ARBA00023098"/>
    </source>
</evidence>
<keyword evidence="2 13" id="KW-0444">Lipid biosynthesis</keyword>
<evidence type="ECO:0000256" key="10">
    <source>
        <dbReference type="ARBA" id="ARBA00066687"/>
    </source>
</evidence>
<evidence type="ECO:0000256" key="5">
    <source>
        <dbReference type="ARBA" id="ARBA00023027"/>
    </source>
</evidence>
<dbReference type="InterPro" id="IPR006109">
    <property type="entry name" value="G3P_DH_NAD-dep_C"/>
</dbReference>
<comment type="caution">
    <text evidence="20">The sequence shown here is derived from an EMBL/GenBank/DDBJ whole genome shotgun (WGS) entry which is preliminary data.</text>
</comment>
<dbReference type="GO" id="GO:0005829">
    <property type="term" value="C:cytosol"/>
    <property type="evidence" value="ECO:0007669"/>
    <property type="project" value="TreeGrafter"/>
</dbReference>
<evidence type="ECO:0000259" key="18">
    <source>
        <dbReference type="Pfam" id="PF01210"/>
    </source>
</evidence>
<feature type="binding site" evidence="13">
    <location>
        <position position="135"/>
    </location>
    <ligand>
        <name>sn-glycerol 3-phosphate</name>
        <dbReference type="ChEBI" id="CHEBI:57597"/>
    </ligand>
</feature>
<feature type="binding site" evidence="15">
    <location>
        <begin position="252"/>
        <end position="253"/>
    </location>
    <ligand>
        <name>substrate</name>
    </ligand>
</feature>
<keyword evidence="13" id="KW-0963">Cytoplasm</keyword>
<evidence type="ECO:0000256" key="16">
    <source>
        <dbReference type="PIRSR" id="PIRSR000114-3"/>
    </source>
</evidence>
<comment type="catalytic activity">
    <reaction evidence="13">
        <text>sn-glycerol 3-phosphate + NAD(+) = dihydroxyacetone phosphate + NADH + H(+)</text>
        <dbReference type="Rhea" id="RHEA:11092"/>
        <dbReference type="ChEBI" id="CHEBI:15378"/>
        <dbReference type="ChEBI" id="CHEBI:57540"/>
        <dbReference type="ChEBI" id="CHEBI:57597"/>
        <dbReference type="ChEBI" id="CHEBI:57642"/>
        <dbReference type="ChEBI" id="CHEBI:57945"/>
        <dbReference type="EC" id="1.1.1.94"/>
    </reaction>
</comment>
<dbReference type="FunFam" id="1.10.1040.10:FF:000001">
    <property type="entry name" value="Glycerol-3-phosphate dehydrogenase [NAD(P)+]"/>
    <property type="match status" value="1"/>
</dbReference>
<keyword evidence="5 13" id="KW-0520">NAD</keyword>
<feature type="binding site" evidence="13">
    <location>
        <position position="251"/>
    </location>
    <ligand>
        <name>sn-glycerol 3-phosphate</name>
        <dbReference type="ChEBI" id="CHEBI:57597"/>
    </ligand>
</feature>
<feature type="binding site" evidence="13">
    <location>
        <position position="105"/>
    </location>
    <ligand>
        <name>NADPH</name>
        <dbReference type="ChEBI" id="CHEBI:57783"/>
    </ligand>
</feature>
<dbReference type="EC" id="1.1.1.94" evidence="10 13"/>
<dbReference type="GO" id="GO:0046168">
    <property type="term" value="P:glycerol-3-phosphate catabolic process"/>
    <property type="evidence" value="ECO:0007669"/>
    <property type="project" value="InterPro"/>
</dbReference>
<comment type="function">
    <text evidence="13">Catalyzes the reduction of the glycolytic intermediate dihydroxyacetone phosphate (DHAP) to sn-glycerol 3-phosphate (G3P), the key precursor for phospholipid synthesis.</text>
</comment>
<feature type="binding site" evidence="13">
    <location>
        <position position="12"/>
    </location>
    <ligand>
        <name>NADPH</name>
        <dbReference type="ChEBI" id="CHEBI:57783"/>
    </ligand>
</feature>
<dbReference type="GO" id="GO:0141153">
    <property type="term" value="F:glycerol-3-phosphate dehydrogenase (NADP+) activity"/>
    <property type="evidence" value="ECO:0007669"/>
    <property type="project" value="RHEA"/>
</dbReference>
<evidence type="ECO:0000256" key="17">
    <source>
        <dbReference type="RuleBase" id="RU000437"/>
    </source>
</evidence>
<feature type="binding site" evidence="13">
    <location>
        <position position="32"/>
    </location>
    <ligand>
        <name>NADPH</name>
        <dbReference type="ChEBI" id="CHEBI:57783"/>
    </ligand>
</feature>
<keyword evidence="3 13" id="KW-0521">NADP</keyword>
<keyword evidence="20" id="KW-0012">Acyltransferase</keyword>
<dbReference type="GO" id="GO:0051287">
    <property type="term" value="F:NAD binding"/>
    <property type="evidence" value="ECO:0007669"/>
    <property type="project" value="InterPro"/>
</dbReference>
<dbReference type="Proteomes" id="UP000249417">
    <property type="component" value="Unassembled WGS sequence"/>
</dbReference>
<dbReference type="GO" id="GO:0008654">
    <property type="term" value="P:phospholipid biosynthetic process"/>
    <property type="evidence" value="ECO:0007669"/>
    <property type="project" value="UniProtKB-KW"/>
</dbReference>
<dbReference type="PROSITE" id="PS00957">
    <property type="entry name" value="NAD_G3PDH"/>
    <property type="match status" value="1"/>
</dbReference>
<feature type="binding site" evidence="13">
    <location>
        <position position="253"/>
    </location>
    <ligand>
        <name>sn-glycerol 3-phosphate</name>
        <dbReference type="ChEBI" id="CHEBI:57597"/>
    </ligand>
</feature>
<keyword evidence="13" id="KW-0547">Nucleotide-binding</keyword>
<dbReference type="Pfam" id="PF07479">
    <property type="entry name" value="NAD_Gly3P_dh_C"/>
    <property type="match status" value="1"/>
</dbReference>
<comment type="pathway">
    <text evidence="13">Membrane lipid metabolism; glycerophospholipid metabolism.</text>
</comment>
<dbReference type="NCBIfam" id="NF000940">
    <property type="entry name" value="PRK00094.1-2"/>
    <property type="match status" value="1"/>
</dbReference>
<evidence type="ECO:0000313" key="21">
    <source>
        <dbReference type="Proteomes" id="UP000249417"/>
    </source>
</evidence>
<dbReference type="NCBIfam" id="NF000942">
    <property type="entry name" value="PRK00094.1-4"/>
    <property type="match status" value="1"/>
</dbReference>
<dbReference type="FunFam" id="3.40.50.720:FF:000019">
    <property type="entry name" value="Glycerol-3-phosphate dehydrogenase [NAD(P)+]"/>
    <property type="match status" value="1"/>
</dbReference>
<dbReference type="Pfam" id="PF01210">
    <property type="entry name" value="NAD_Gly3P_dh_N"/>
    <property type="match status" value="1"/>
</dbReference>
<feature type="binding site" evidence="16">
    <location>
        <begin position="8"/>
        <end position="13"/>
    </location>
    <ligand>
        <name>NAD(+)</name>
        <dbReference type="ChEBI" id="CHEBI:57540"/>
    </ligand>
</feature>
<evidence type="ECO:0000256" key="2">
    <source>
        <dbReference type="ARBA" id="ARBA00022516"/>
    </source>
</evidence>
<dbReference type="GO" id="GO:0005975">
    <property type="term" value="P:carbohydrate metabolic process"/>
    <property type="evidence" value="ECO:0007669"/>
    <property type="project" value="InterPro"/>
</dbReference>
<feature type="binding site" evidence="15">
    <location>
        <position position="105"/>
    </location>
    <ligand>
        <name>substrate</name>
    </ligand>
</feature>
<dbReference type="SUPFAM" id="SSF51735">
    <property type="entry name" value="NAD(P)-binding Rossmann-fold domains"/>
    <property type="match status" value="1"/>
</dbReference>
<dbReference type="SUPFAM" id="SSF48179">
    <property type="entry name" value="6-phosphogluconate dehydrogenase C-terminal domain-like"/>
    <property type="match status" value="1"/>
</dbReference>
<proteinExistence type="inferred from homology"/>
<feature type="domain" description="Glycerol-3-phosphate dehydrogenase NAD-dependent N-terminal" evidence="18">
    <location>
        <begin position="4"/>
        <end position="156"/>
    </location>
</feature>
<evidence type="ECO:0000313" key="20">
    <source>
        <dbReference type="EMBL" id="PZQ45256.1"/>
    </source>
</evidence>
<evidence type="ECO:0000256" key="4">
    <source>
        <dbReference type="ARBA" id="ARBA00023002"/>
    </source>
</evidence>
<dbReference type="InterPro" id="IPR006168">
    <property type="entry name" value="G3P_DH_NAD-dep"/>
</dbReference>
<evidence type="ECO:0000256" key="9">
    <source>
        <dbReference type="ARBA" id="ARBA00052716"/>
    </source>
</evidence>
<dbReference type="InterPro" id="IPR011128">
    <property type="entry name" value="G3P_DH_NAD-dep_N"/>
</dbReference>
<dbReference type="GO" id="GO:0046167">
    <property type="term" value="P:glycerol-3-phosphate biosynthetic process"/>
    <property type="evidence" value="ECO:0007669"/>
    <property type="project" value="UniProtKB-UniRule"/>
</dbReference>
<protein>
    <recommendedName>
        <fullName evidence="11 13">Glycerol-3-phosphate dehydrogenase [NAD(P)+]</fullName>
        <ecNumber evidence="10 13">1.1.1.94</ecNumber>
    </recommendedName>
    <alternativeName>
        <fullName evidence="13">NAD(P)(+)-dependent glycerol-3-phosphate dehydrogenase</fullName>
    </alternativeName>
    <alternativeName>
        <fullName evidence="12 13">NAD(P)H-dependent dihydroxyacetone-phosphate reductase</fullName>
    </alternativeName>
</protein>
<dbReference type="Gene3D" id="3.40.50.720">
    <property type="entry name" value="NAD(P)-binding Rossmann-like Domain"/>
    <property type="match status" value="1"/>
</dbReference>
<feature type="binding site" evidence="16">
    <location>
        <position position="252"/>
    </location>
    <ligand>
        <name>NAD(+)</name>
        <dbReference type="ChEBI" id="CHEBI:57540"/>
    </ligand>
</feature>
<name>A0A2W5MVP0_9BACT</name>
<dbReference type="AlphaFoldDB" id="A0A2W5MVP0"/>
<evidence type="ECO:0000256" key="11">
    <source>
        <dbReference type="ARBA" id="ARBA00069372"/>
    </source>
</evidence>
<evidence type="ECO:0000256" key="12">
    <source>
        <dbReference type="ARBA" id="ARBA00080511"/>
    </source>
</evidence>
<evidence type="ECO:0000259" key="19">
    <source>
        <dbReference type="Pfam" id="PF07479"/>
    </source>
</evidence>
<feature type="binding site" evidence="16">
    <location>
        <position position="137"/>
    </location>
    <ligand>
        <name>NAD(+)</name>
        <dbReference type="ChEBI" id="CHEBI:57540"/>
    </ligand>
</feature>
<comment type="similarity">
    <text evidence="1 13 17">Belongs to the NAD-dependent glycerol-3-phosphate dehydrogenase family.</text>
</comment>
<evidence type="ECO:0000256" key="15">
    <source>
        <dbReference type="PIRSR" id="PIRSR000114-2"/>
    </source>
</evidence>
<feature type="binding site" evidence="13">
    <location>
        <position position="252"/>
    </location>
    <ligand>
        <name>NADPH</name>
        <dbReference type="ChEBI" id="CHEBI:57783"/>
    </ligand>
</feature>
<dbReference type="InterPro" id="IPR013328">
    <property type="entry name" value="6PGD_dom2"/>
</dbReference>
<feature type="active site" description="Proton acceptor" evidence="13 14">
    <location>
        <position position="188"/>
    </location>
</feature>
<dbReference type="PANTHER" id="PTHR11728:SF1">
    <property type="entry name" value="GLYCEROL-3-PHOSPHATE DEHYDROGENASE [NAD(+)] 2, CHLOROPLASTIC"/>
    <property type="match status" value="1"/>
</dbReference>
<evidence type="ECO:0000256" key="1">
    <source>
        <dbReference type="ARBA" id="ARBA00011009"/>
    </source>
</evidence>